<evidence type="ECO:0000256" key="1">
    <source>
        <dbReference type="SAM" id="SignalP"/>
    </source>
</evidence>
<dbReference type="EMBL" id="CP032317">
    <property type="protein sequence ID" value="AYA37055.1"/>
    <property type="molecule type" value="Genomic_DNA"/>
</dbReference>
<sequence length="184" mass="20103">MLFVLPLLGAVLFAGCCGSVACDCQNYRTDALIFQFSADSVSGRGFRASELANIALVRYNTIYPEDSANVQKTDTVRLTRTRATAFAPVVIDNTEPFAQRFGRKLGSPNPRESHRYAILLTGAQRNSPVRKRYFIGGLTLRGKVEADGCCTCYENIEKSFYLNNTFVEATTGAGAPPAVTTLVR</sequence>
<dbReference type="AlphaFoldDB" id="A0A3B7QZL2"/>
<dbReference type="KEGG" id="hyh:D3Y59_08305"/>
<keyword evidence="3" id="KW-1185">Reference proteome</keyword>
<gene>
    <name evidence="2" type="ORF">D3Y59_08305</name>
</gene>
<organism evidence="2 3">
    <name type="scientific">Hymenobacter oligotrophus</name>
    <dbReference type="NCBI Taxonomy" id="2319843"/>
    <lineage>
        <taxon>Bacteria</taxon>
        <taxon>Pseudomonadati</taxon>
        <taxon>Bacteroidota</taxon>
        <taxon>Cytophagia</taxon>
        <taxon>Cytophagales</taxon>
        <taxon>Hymenobacteraceae</taxon>
        <taxon>Hymenobacter</taxon>
    </lineage>
</organism>
<keyword evidence="1" id="KW-0732">Signal</keyword>
<reference evidence="2 3" key="1">
    <citation type="submission" date="2018-09" db="EMBL/GenBank/DDBJ databases">
        <title>Hymenobacter medium sp. nov., isolated from R2A medium.</title>
        <authorList>
            <person name="Yingchao G."/>
        </authorList>
    </citation>
    <scope>NUCLEOTIDE SEQUENCE [LARGE SCALE GENOMIC DNA]</scope>
    <source>
        <strain evidence="3">sh-6</strain>
    </source>
</reference>
<evidence type="ECO:0000313" key="3">
    <source>
        <dbReference type="Proteomes" id="UP000262802"/>
    </source>
</evidence>
<protein>
    <submittedName>
        <fullName evidence="2">Uncharacterized protein</fullName>
    </submittedName>
</protein>
<dbReference type="Proteomes" id="UP000262802">
    <property type="component" value="Chromosome"/>
</dbReference>
<accession>A0A3B7QZL2</accession>
<evidence type="ECO:0000313" key="2">
    <source>
        <dbReference type="EMBL" id="AYA37055.1"/>
    </source>
</evidence>
<proteinExistence type="predicted"/>
<dbReference type="OrthoDB" id="883398at2"/>
<name>A0A3B7QZL2_9BACT</name>
<feature type="signal peptide" evidence="1">
    <location>
        <begin position="1"/>
        <end position="21"/>
    </location>
</feature>
<feature type="chain" id="PRO_5017789088" evidence="1">
    <location>
        <begin position="22"/>
        <end position="184"/>
    </location>
</feature>